<dbReference type="Proteomes" id="UP000601435">
    <property type="component" value="Unassembled WGS sequence"/>
</dbReference>
<protein>
    <submittedName>
        <fullName evidence="2">Uncharacterized protein</fullName>
    </submittedName>
</protein>
<feature type="region of interest" description="Disordered" evidence="1">
    <location>
        <begin position="319"/>
        <end position="338"/>
    </location>
</feature>
<dbReference type="AlphaFoldDB" id="A0A813BBZ7"/>
<name>A0A813BBZ7_9DINO</name>
<feature type="compositionally biased region" description="Polar residues" evidence="1">
    <location>
        <begin position="272"/>
        <end position="307"/>
    </location>
</feature>
<evidence type="ECO:0000313" key="2">
    <source>
        <dbReference type="EMBL" id="CAE7896689.1"/>
    </source>
</evidence>
<reference evidence="2" key="1">
    <citation type="submission" date="2021-02" db="EMBL/GenBank/DDBJ databases">
        <authorList>
            <person name="Dougan E. K."/>
            <person name="Rhodes N."/>
            <person name="Thang M."/>
            <person name="Chan C."/>
        </authorList>
    </citation>
    <scope>NUCLEOTIDE SEQUENCE</scope>
</reference>
<keyword evidence="3" id="KW-1185">Reference proteome</keyword>
<evidence type="ECO:0000313" key="3">
    <source>
        <dbReference type="Proteomes" id="UP000601435"/>
    </source>
</evidence>
<accession>A0A813BBZ7</accession>
<dbReference type="EMBL" id="CAJNJA010069018">
    <property type="protein sequence ID" value="CAE7896689.1"/>
    <property type="molecule type" value="Genomic_DNA"/>
</dbReference>
<gene>
    <name evidence="2" type="ORF">SNEC2469_LOCUS30037</name>
</gene>
<sequence length="1255" mass="137105">MPSMKGPDACRTCRRSFSTTLNPCVADPQPDNLLKRRAAGAAQCKPCFNFMMGEDPYRNMSTEERYAVCESEEDHKNFMGKLNNWEEARRKGERRARGTGSGRATCEAVDESALETRQVMGYLWPVSLLKSHNKPVPKKLQSIPHMGRQVKGAILSEFVVGAIEVATQSAKKARKTTCVMDDTSDHDDPSAAFASMQKSIAISSVASSAEGQDIQLLKSKTKGNTDSDDEMAAILWGDSTIGHAKATKDSDSDEDKPKNPKSKRNRTRGRDSTPTTYSGGIGGTSDQSIPGGDLSSSSVTPNILGGSSNTNPAFSSLSTLLPLPLPPKSSKKRGNEVRELERSEQVCLQAEHFKAALQDPSTKLELSKVLKLKEKIQQRLTDEFTSSYMDAVRTQGPECRAARVWDNLKDSSRLAELACDFIEALADQEATPDTLSSRARSLEEQASIKLPRSITSAICRRSAEELTQAGDFDKVIAFLDPAAKRDFPNGIAAVMPAEDPSNPSTPASVPDDVREFQVTCLVACLTQLCMTPIPPVPKDGTEDEKLGQKRQEVLNGTIGKLNDFFKVWQSSSLCSQFSEAKHFIVDEMAKLASLVTAALNTTPAFMEAAACEQLEATRTGLLKAKAGVFYTAIAMSPIGGEVSARVSQRVQQNRADVILSMDLDSAFEIAQGLKSLNPESLLKTKDGEVEVVVPHQHKIVDMVSKFVCFKEKASKDLQNRSVDPLTFIEGKIMALSSSLEMLITQRYTSKFNECMSPLMAAMMKGALGEDSHKLYDMVVSMATYLPLGKLPLSKILGKASAEALERRLAVVTTYMGLLKNGFAFIVKMLTKDFNEDLLSQPVVTEFYTKLQDKEARSLLATTAPFLETSFKAMLDAMQACLTTWLGQVGSTFVKFLNKLAEPDVIVDTVRATLREDVLGAFDVKAVNTEEAELDWFFAFSNYIKYMGTQQVLLPGEGVESKHVHAAYICVAGALLRIAKYVMVILSQEKVCHDAKVLLFKEMLHAFMSAAKGSSPEWETKMSRLIGCQHVFEKLAQVTGLFDDMFEQACSITGGMDSVTAFYKALQKITAAAASEFVAAIGADVASLQDAVNTLYKDLIAKNDLDKIFKSDVLDKQSMLALCTDPNMQGLVLSCAKADRFLLEVGGMLPRMKNLKVPQWMSESSAKLISALQDDVQKFQAMDGSVDKDKQACKVSMATVRYVNGSMTLSQALSRDLQPGETRIGLVGRCQNILAKKGIAVEPMLLKKVSAMKGGK</sequence>
<organism evidence="2 3">
    <name type="scientific">Symbiodinium necroappetens</name>
    <dbReference type="NCBI Taxonomy" id="1628268"/>
    <lineage>
        <taxon>Eukaryota</taxon>
        <taxon>Sar</taxon>
        <taxon>Alveolata</taxon>
        <taxon>Dinophyceae</taxon>
        <taxon>Suessiales</taxon>
        <taxon>Symbiodiniaceae</taxon>
        <taxon>Symbiodinium</taxon>
    </lineage>
</organism>
<evidence type="ECO:0000256" key="1">
    <source>
        <dbReference type="SAM" id="MobiDB-lite"/>
    </source>
</evidence>
<feature type="region of interest" description="Disordered" evidence="1">
    <location>
        <begin position="237"/>
        <end position="307"/>
    </location>
</feature>
<dbReference type="OrthoDB" id="419972at2759"/>
<feature type="compositionally biased region" description="Basic and acidic residues" evidence="1">
    <location>
        <begin position="246"/>
        <end position="258"/>
    </location>
</feature>
<comment type="caution">
    <text evidence="2">The sequence shown here is derived from an EMBL/GenBank/DDBJ whole genome shotgun (WGS) entry which is preliminary data.</text>
</comment>
<proteinExistence type="predicted"/>